<evidence type="ECO:0000313" key="12">
    <source>
        <dbReference type="EMBL" id="CAH3129443.1"/>
    </source>
</evidence>
<dbReference type="AlphaFoldDB" id="A0AAU9WY89"/>
<dbReference type="InterPro" id="IPR000276">
    <property type="entry name" value="GPCR_Rhodpsn"/>
</dbReference>
<protein>
    <recommendedName>
        <fullName evidence="11">G-protein coupled receptors family 1 profile domain-containing protein</fullName>
    </recommendedName>
</protein>
<evidence type="ECO:0000256" key="8">
    <source>
        <dbReference type="ARBA" id="ARBA00023180"/>
    </source>
</evidence>
<sequence>ALVSFAAIDILLSITTFLGNSLVLVALNKESSLHPPSKLLYRCLATTDLLVGLVAQPLRVTYWMSVVHEHWSLCHYAGEAAYITGAALCGVSLLTMAAISVDRLLALLLGLRYKEMVTLKRIYIIIAIFWVLCLVASLCTIFGQRITALYALILIPLSLFISLASCTKIFRTLRHHQAQVQDHIQQQPSQPNTLNMARYRKAVHSALWVELALVVCYIPCYLVGTVFIYSTKYSSHIFFTLQIATIFVYFNSTLNPFLYCWKISEVRQGMKLTIRQALEILTAIFRCKNRNLQEKGNAEDRIMLTTNFSSGRSHAKSYEELICSPSSVGGLQQQLSICFLAVAILLSITAFAGNSLILVAPHKESSLHPPSELLYRCLATTDLLVGLVAQPLNALCWMSVVQEHWSRCRYARDAGYITSYLLILVSLMTMTAISVDRLLALLLGLRYKQIVTLKRTYIIVTTYWVFNLVASLSAIFYLIITFFSTIFFLLIRFQSFCISSDFASILYHLIIALKTIRNCLLQHEKHNLKNVFKYLPLILISYVMFIIIIVRRFLFMTTILVYFNSTLNPFLYCWKISEVRRRMKIMSTTNFSSSRSHTKSFEELLCFPSLMGGLQQQLSICFLAVDIPLSITAFAGNSLILVALHKKSCLHPPSKLLYRSLATTDLLVGLVAQPLNSLCWMSVVQDSGAFVVTQGTQATSQVIY</sequence>
<dbReference type="PANTHER" id="PTHR24246">
    <property type="entry name" value="OLFACTORY RECEPTOR AND ADENOSINE RECEPTOR"/>
    <property type="match status" value="1"/>
</dbReference>
<feature type="transmembrane region" description="Helical" evidence="10">
    <location>
        <begin position="337"/>
        <end position="360"/>
    </location>
</feature>
<keyword evidence="7" id="KW-0675">Receptor</keyword>
<dbReference type="PROSITE" id="PS50262">
    <property type="entry name" value="G_PROTEIN_RECEP_F1_2"/>
    <property type="match status" value="2"/>
</dbReference>
<dbReference type="GO" id="GO:0004930">
    <property type="term" value="F:G protein-coupled receptor activity"/>
    <property type="evidence" value="ECO:0007669"/>
    <property type="project" value="UniProtKB-KW"/>
</dbReference>
<evidence type="ECO:0000313" key="13">
    <source>
        <dbReference type="Proteomes" id="UP001159428"/>
    </source>
</evidence>
<keyword evidence="13" id="KW-1185">Reference proteome</keyword>
<dbReference type="PRINTS" id="PR00237">
    <property type="entry name" value="GPCRRHODOPSN"/>
</dbReference>
<dbReference type="SUPFAM" id="SSF81321">
    <property type="entry name" value="Family A G protein-coupled receptor-like"/>
    <property type="match status" value="3"/>
</dbReference>
<feature type="transmembrane region" description="Helical" evidence="10">
    <location>
        <begin position="39"/>
        <end position="60"/>
    </location>
</feature>
<dbReference type="EMBL" id="CALNXJ010000024">
    <property type="protein sequence ID" value="CAH3129443.1"/>
    <property type="molecule type" value="Genomic_DNA"/>
</dbReference>
<feature type="domain" description="G-protein coupled receptors family 1 profile" evidence="11">
    <location>
        <begin position="353"/>
        <end position="549"/>
    </location>
</feature>
<feature type="transmembrane region" description="Helical" evidence="10">
    <location>
        <begin position="206"/>
        <end position="230"/>
    </location>
</feature>
<organism evidence="12 13">
    <name type="scientific">Pocillopora meandrina</name>
    <dbReference type="NCBI Taxonomy" id="46732"/>
    <lineage>
        <taxon>Eukaryota</taxon>
        <taxon>Metazoa</taxon>
        <taxon>Cnidaria</taxon>
        <taxon>Anthozoa</taxon>
        <taxon>Hexacorallia</taxon>
        <taxon>Scleractinia</taxon>
        <taxon>Astrocoeniina</taxon>
        <taxon>Pocilloporidae</taxon>
        <taxon>Pocillopora</taxon>
    </lineage>
</organism>
<feature type="transmembrane region" description="Helical" evidence="10">
    <location>
        <begin position="531"/>
        <end position="549"/>
    </location>
</feature>
<feature type="transmembrane region" description="Helical" evidence="10">
    <location>
        <begin position="236"/>
        <end position="261"/>
    </location>
</feature>
<proteinExistence type="predicted"/>
<dbReference type="PANTHER" id="PTHR24246:SF27">
    <property type="entry name" value="ADENOSINE RECEPTOR, ISOFORM A"/>
    <property type="match status" value="1"/>
</dbReference>
<keyword evidence="3 10" id="KW-0812">Transmembrane</keyword>
<feature type="non-terminal residue" evidence="12">
    <location>
        <position position="1"/>
    </location>
</feature>
<feature type="transmembrane region" description="Helical" evidence="10">
    <location>
        <begin position="486"/>
        <end position="510"/>
    </location>
</feature>
<feature type="transmembrane region" description="Helical" evidence="10">
    <location>
        <begin position="457"/>
        <end position="480"/>
    </location>
</feature>
<comment type="subcellular location">
    <subcellularLocation>
        <location evidence="1">Cell membrane</location>
        <topology evidence="1">Multi-pass membrane protein</topology>
    </subcellularLocation>
</comment>
<accession>A0AAU9WY89</accession>
<dbReference type="Proteomes" id="UP001159428">
    <property type="component" value="Unassembled WGS sequence"/>
</dbReference>
<evidence type="ECO:0000256" key="9">
    <source>
        <dbReference type="ARBA" id="ARBA00023224"/>
    </source>
</evidence>
<keyword evidence="5" id="KW-0297">G-protein coupled receptor</keyword>
<evidence type="ECO:0000256" key="7">
    <source>
        <dbReference type="ARBA" id="ARBA00023170"/>
    </source>
</evidence>
<dbReference type="CDD" id="cd00637">
    <property type="entry name" value="7tm_classA_rhodopsin-like"/>
    <property type="match status" value="2"/>
</dbReference>
<evidence type="ECO:0000256" key="3">
    <source>
        <dbReference type="ARBA" id="ARBA00022692"/>
    </source>
</evidence>
<feature type="transmembrane region" description="Helical" evidence="10">
    <location>
        <begin position="420"/>
        <end position="445"/>
    </location>
</feature>
<keyword evidence="9" id="KW-0807">Transducer</keyword>
<feature type="domain" description="G-protein coupled receptors family 1 profile" evidence="11">
    <location>
        <begin position="19"/>
        <end position="259"/>
    </location>
</feature>
<dbReference type="GO" id="GO:0005886">
    <property type="term" value="C:plasma membrane"/>
    <property type="evidence" value="ECO:0007669"/>
    <property type="project" value="UniProtKB-SubCell"/>
</dbReference>
<dbReference type="InterPro" id="IPR017452">
    <property type="entry name" value="GPCR_Rhodpsn_7TM"/>
</dbReference>
<name>A0AAU9WY89_9CNID</name>
<feature type="transmembrane region" description="Helical" evidence="10">
    <location>
        <begin position="80"/>
        <end position="101"/>
    </location>
</feature>
<feature type="transmembrane region" description="Helical" evidence="10">
    <location>
        <begin position="6"/>
        <end position="27"/>
    </location>
</feature>
<feature type="transmembrane region" description="Helical" evidence="10">
    <location>
        <begin position="555"/>
        <end position="574"/>
    </location>
</feature>
<keyword evidence="4 10" id="KW-1133">Transmembrane helix</keyword>
<evidence type="ECO:0000256" key="1">
    <source>
        <dbReference type="ARBA" id="ARBA00004651"/>
    </source>
</evidence>
<feature type="transmembrane region" description="Helical" evidence="10">
    <location>
        <begin position="149"/>
        <end position="170"/>
    </location>
</feature>
<evidence type="ECO:0000256" key="5">
    <source>
        <dbReference type="ARBA" id="ARBA00023040"/>
    </source>
</evidence>
<evidence type="ECO:0000256" key="10">
    <source>
        <dbReference type="SAM" id="Phobius"/>
    </source>
</evidence>
<keyword evidence="8" id="KW-0325">Glycoprotein</keyword>
<evidence type="ECO:0000256" key="6">
    <source>
        <dbReference type="ARBA" id="ARBA00023136"/>
    </source>
</evidence>
<feature type="transmembrane region" description="Helical" evidence="10">
    <location>
        <begin position="122"/>
        <end position="143"/>
    </location>
</feature>
<evidence type="ECO:0000259" key="11">
    <source>
        <dbReference type="PROSITE" id="PS50262"/>
    </source>
</evidence>
<reference evidence="12 13" key="1">
    <citation type="submission" date="2022-05" db="EMBL/GenBank/DDBJ databases">
        <authorList>
            <consortium name="Genoscope - CEA"/>
            <person name="William W."/>
        </authorList>
    </citation>
    <scope>NUCLEOTIDE SEQUENCE [LARGE SCALE GENOMIC DNA]</scope>
</reference>
<gene>
    <name evidence="12" type="ORF">PMEA_00013952</name>
</gene>
<keyword evidence="6 10" id="KW-0472">Membrane</keyword>
<dbReference type="Pfam" id="PF00001">
    <property type="entry name" value="7tm_1"/>
    <property type="match status" value="3"/>
</dbReference>
<comment type="caution">
    <text evidence="12">The sequence shown here is derived from an EMBL/GenBank/DDBJ whole genome shotgun (WGS) entry which is preliminary data.</text>
</comment>
<evidence type="ECO:0000256" key="4">
    <source>
        <dbReference type="ARBA" id="ARBA00022989"/>
    </source>
</evidence>
<dbReference type="Gene3D" id="1.20.1070.10">
    <property type="entry name" value="Rhodopsin 7-helix transmembrane proteins"/>
    <property type="match status" value="3"/>
</dbReference>
<evidence type="ECO:0000256" key="2">
    <source>
        <dbReference type="ARBA" id="ARBA00022475"/>
    </source>
</evidence>
<keyword evidence="2" id="KW-1003">Cell membrane</keyword>